<name>A0ABT1QLP2_9GAMM</name>
<dbReference type="EMBL" id="JANFQO010000001">
    <property type="protein sequence ID" value="MCQ4163444.1"/>
    <property type="molecule type" value="Genomic_DNA"/>
</dbReference>
<proteinExistence type="predicted"/>
<keyword evidence="2" id="KW-0808">Transferase</keyword>
<dbReference type="GO" id="GO:0032259">
    <property type="term" value="P:methylation"/>
    <property type="evidence" value="ECO:0007669"/>
    <property type="project" value="UniProtKB-KW"/>
</dbReference>
<evidence type="ECO:0000313" key="2">
    <source>
        <dbReference type="EMBL" id="MCQ4163444.1"/>
    </source>
</evidence>
<keyword evidence="3" id="KW-1185">Reference proteome</keyword>
<dbReference type="InterPro" id="IPR041698">
    <property type="entry name" value="Methyltransf_25"/>
</dbReference>
<organism evidence="2 3">
    <name type="scientific">Tahibacter harae</name>
    <dbReference type="NCBI Taxonomy" id="2963937"/>
    <lineage>
        <taxon>Bacteria</taxon>
        <taxon>Pseudomonadati</taxon>
        <taxon>Pseudomonadota</taxon>
        <taxon>Gammaproteobacteria</taxon>
        <taxon>Lysobacterales</taxon>
        <taxon>Rhodanobacteraceae</taxon>
        <taxon>Tahibacter</taxon>
    </lineage>
</organism>
<dbReference type="Proteomes" id="UP001165498">
    <property type="component" value="Unassembled WGS sequence"/>
</dbReference>
<reference evidence="2" key="1">
    <citation type="submission" date="2022-07" db="EMBL/GenBank/DDBJ databases">
        <title>Tahibacter sp., a new gammaproteobacterium isolated from the silt sample collected at pig farm.</title>
        <authorList>
            <person name="Chen H."/>
        </authorList>
    </citation>
    <scope>NUCLEOTIDE SEQUENCE</scope>
    <source>
        <strain evidence="2">P2K</strain>
    </source>
</reference>
<evidence type="ECO:0000259" key="1">
    <source>
        <dbReference type="Pfam" id="PF13649"/>
    </source>
</evidence>
<protein>
    <submittedName>
        <fullName evidence="2">Class I SAM-dependent methyltransferase</fullName>
    </submittedName>
</protein>
<accession>A0ABT1QLP2</accession>
<dbReference type="Pfam" id="PF13649">
    <property type="entry name" value="Methyltransf_25"/>
    <property type="match status" value="1"/>
</dbReference>
<dbReference type="CDD" id="cd02440">
    <property type="entry name" value="AdoMet_MTases"/>
    <property type="match status" value="1"/>
</dbReference>
<keyword evidence="2" id="KW-0489">Methyltransferase</keyword>
<dbReference type="Gene3D" id="3.40.50.150">
    <property type="entry name" value="Vaccinia Virus protein VP39"/>
    <property type="match status" value="1"/>
</dbReference>
<dbReference type="GO" id="GO:0008168">
    <property type="term" value="F:methyltransferase activity"/>
    <property type="evidence" value="ECO:0007669"/>
    <property type="project" value="UniProtKB-KW"/>
</dbReference>
<dbReference type="InterPro" id="IPR029063">
    <property type="entry name" value="SAM-dependent_MTases_sf"/>
</dbReference>
<dbReference type="RefSeq" id="WP_255910609.1">
    <property type="nucleotide sequence ID" value="NZ_JANFQO010000001.1"/>
</dbReference>
<comment type="caution">
    <text evidence="2">The sequence shown here is derived from an EMBL/GenBank/DDBJ whole genome shotgun (WGS) entry which is preliminary data.</text>
</comment>
<dbReference type="SUPFAM" id="SSF53335">
    <property type="entry name" value="S-adenosyl-L-methionine-dependent methyltransferases"/>
    <property type="match status" value="1"/>
</dbReference>
<feature type="domain" description="Methyltransferase" evidence="1">
    <location>
        <begin position="43"/>
        <end position="135"/>
    </location>
</feature>
<sequence length="217" mass="22915">MNEDTADAARYGEGCAAFYDEIYPPPGSQALRMLVGLAAGGAVLEAGVGTGRYALPLLAHGLPVHGIEASPAMRQQLRRKPGAAALGLTAGDFSRVSAPGRYTLVLCLTDTLALLPDRCSQRAALERLARSMAPGAKLLLETAHGSCAAPAEVDIEFLSAAGKRSYRVSLLPLHLAELDDWTAGCGLRLAARWRNWQAQDWNGENGMVLSLYVAAGD</sequence>
<gene>
    <name evidence="2" type="ORF">NM961_01850</name>
</gene>
<evidence type="ECO:0000313" key="3">
    <source>
        <dbReference type="Proteomes" id="UP001165498"/>
    </source>
</evidence>